<name>A0AAN0S4S1_9ENTR</name>
<organism evidence="1 2">
    <name type="scientific">Cedecea neteri</name>
    <dbReference type="NCBI Taxonomy" id="158822"/>
    <lineage>
        <taxon>Bacteria</taxon>
        <taxon>Pseudomonadati</taxon>
        <taxon>Pseudomonadota</taxon>
        <taxon>Gammaproteobacteria</taxon>
        <taxon>Enterobacterales</taxon>
        <taxon>Enterobacteriaceae</taxon>
        <taxon>Cedecea</taxon>
    </lineage>
</organism>
<evidence type="ECO:0000313" key="2">
    <source>
        <dbReference type="Proteomes" id="UP000029516"/>
    </source>
</evidence>
<dbReference type="AlphaFoldDB" id="A0AAN0S4S1"/>
<dbReference type="Proteomes" id="UP000029516">
    <property type="component" value="Chromosome"/>
</dbReference>
<sequence>MTVINKKIALIFLAACALSTWGLWITLRPVEIIAVHQEANYSDVLVENFPFTEQGKIIWWQQKKDMLKEKYSIPKPSSSGDYTVIFWYFGDGYMAEGKYDRLCFKDMPPPLNCIEKNKAFTVSTDRHNNVFFGVYDGKYHINDKGQMIKTKY</sequence>
<dbReference type="EMBL" id="CP009458">
    <property type="protein sequence ID" value="AIR61190.1"/>
    <property type="molecule type" value="Genomic_DNA"/>
</dbReference>
<dbReference type="Pfam" id="PF06092">
    <property type="entry name" value="DUF943"/>
    <property type="match status" value="1"/>
</dbReference>
<dbReference type="RefSeq" id="WP_039291059.1">
    <property type="nucleotide sequence ID" value="NZ_CP009458.1"/>
</dbReference>
<dbReference type="KEGG" id="cem:LH23_11110"/>
<proteinExistence type="predicted"/>
<evidence type="ECO:0000313" key="1">
    <source>
        <dbReference type="EMBL" id="AIR61190.1"/>
    </source>
</evidence>
<reference evidence="1 2" key="1">
    <citation type="submission" date="2014-09" db="EMBL/GenBank/DDBJ databases">
        <authorList>
            <person name="Chan K.-G."/>
        </authorList>
    </citation>
    <scope>NUCLEOTIDE SEQUENCE [LARGE SCALE GENOMIC DNA]</scope>
    <source>
        <strain evidence="1 2">M006</strain>
    </source>
</reference>
<accession>A0AAN0S4S1</accession>
<dbReference type="InterPro" id="IPR010351">
    <property type="entry name" value="DUF943"/>
</dbReference>
<gene>
    <name evidence="1" type="ORF">LH23_11110</name>
</gene>
<protein>
    <submittedName>
        <fullName evidence="1">Membrane protein</fullName>
    </submittedName>
</protein>